<accession>E5R510</accession>
<dbReference type="Proteomes" id="UP000002668">
    <property type="component" value="Genome"/>
</dbReference>
<reference evidence="5" key="1">
    <citation type="journal article" date="2011" name="Nat. Commun.">
        <title>Effector diversification within compartments of the Leptosphaeria maculans genome affected by Repeat-Induced Point mutations.</title>
        <authorList>
            <person name="Rouxel T."/>
            <person name="Grandaubert J."/>
            <person name="Hane J.K."/>
            <person name="Hoede C."/>
            <person name="van de Wouw A.P."/>
            <person name="Couloux A."/>
            <person name="Dominguez V."/>
            <person name="Anthouard V."/>
            <person name="Bally P."/>
            <person name="Bourras S."/>
            <person name="Cozijnsen A.J."/>
            <person name="Ciuffetti L.M."/>
            <person name="Degrave A."/>
            <person name="Dilmaghani A."/>
            <person name="Duret L."/>
            <person name="Fudal I."/>
            <person name="Goodwin S.B."/>
            <person name="Gout L."/>
            <person name="Glaser N."/>
            <person name="Linglin J."/>
            <person name="Kema G.H.J."/>
            <person name="Lapalu N."/>
            <person name="Lawrence C.B."/>
            <person name="May K."/>
            <person name="Meyer M."/>
            <person name="Ollivier B."/>
            <person name="Poulain J."/>
            <person name="Schoch C.L."/>
            <person name="Simon A."/>
            <person name="Spatafora J.W."/>
            <person name="Stachowiak A."/>
            <person name="Turgeon B.G."/>
            <person name="Tyler B.M."/>
            <person name="Vincent D."/>
            <person name="Weissenbach J."/>
            <person name="Amselem J."/>
            <person name="Quesneville H."/>
            <person name="Oliver R.P."/>
            <person name="Wincker P."/>
            <person name="Balesdent M.-H."/>
            <person name="Howlett B.J."/>
        </authorList>
    </citation>
    <scope>NUCLEOTIDE SEQUENCE [LARGE SCALE GENOMIC DNA]</scope>
    <source>
        <strain evidence="5">JN3 / isolate v23.1.3 / race Av1-4-5-6-7-8</strain>
    </source>
</reference>
<sequence length="963" mass="106055">MTRSHSVQLASEKEKENGNGKYTVAETDTHSARCILPLPDDVAAQVKSSTAIVSVSHVVLELLKNALDAKATRIEAAVDFARGGCTVEDDGVGIPPIEFRHQGGLDTSKYAAQEAQLGRNGTFLASLAAMSLLTITSHHKEYLSHNSITFHHSKPVERQLPAPANKQVHSKHGTRVTVRNLFGNLPVRVKQRSAALDQKAEQDRLWDALKRDIVALFLSWQGSVSVKIRNGDGRAIINLNTSNSPKPTGDKCDHNSRQPPVRLTPMLNVLTQADCIAVDEWPSWIPVSASTSALSVKGAISLVPAPSKHVQFLSLGIQPILAEHGNNEVFHEINRLFSLSSFGVNQDDGEMDELEKTRRRTDQRFKSDGYTNRQLQSRKGVDRHPMFHLRITMKQVSPDSAADQLGDESTLQDVLEVLEAMITHWLSAHHFCPQQRRKKRGRSDTTSSTLDSSRENGTPTTGPLSVLLQPRIDRSHTSSKSRKKTQSKRPRSHVISDKTDSQVFADWSRIKSGNSDFHKKVPQLARLKTPSASSKLAAGPETPQSSFTAAQRFANLDVEHVQQGALSMQGAHSASENTTSEVQTLQNAKDDTILWTDPVTKKTCLLNARTGCVVSDLPSQPNTTPASKDLVLSQKTMNKSLRLPQRPPTAAIAETAWLTNILQNWENPVFNVSERRIQQVDLHEPGLEHSGYSHSRHRCSRIDIDKAFSQVAADTKSGKLSRYGLQHAQVISQVDKKFILVKMKSSPAAVAPNTQATELLVLIDQHAADERIQVEDLLRGLCTPANNQTPSAGYQSKLGHKSHVTCTHLEKPVQYTISQMERTYFTTYASRFATWGILFDLPDNTAPSASLPNKAKLPCLLSVTTLPPAIAERCKSDPKLLITLLRSTVWKYVEDGHVPDLTPMPSSSSSSSTMDPKTQWPRHLSTCPPGLIDMLNSRACRSAIMFNDELSVCAWSAEYGAAG</sequence>
<keyword evidence="5" id="KW-1185">Reference proteome</keyword>
<dbReference type="OrthoDB" id="429932at2759"/>
<dbReference type="GO" id="GO:0140664">
    <property type="term" value="F:ATP-dependent DNA damage sensor activity"/>
    <property type="evidence" value="ECO:0007669"/>
    <property type="project" value="InterPro"/>
</dbReference>
<dbReference type="InterPro" id="IPR042120">
    <property type="entry name" value="MutL_C_dimsub"/>
</dbReference>
<dbReference type="eggNOG" id="KOG1977">
    <property type="taxonomic scope" value="Eukaryota"/>
</dbReference>
<dbReference type="SMART" id="SM00853">
    <property type="entry name" value="MutL_C"/>
    <property type="match status" value="1"/>
</dbReference>
<evidence type="ECO:0000313" key="4">
    <source>
        <dbReference type="EMBL" id="CBX92283.1"/>
    </source>
</evidence>
<feature type="region of interest" description="Disordered" evidence="2">
    <location>
        <begin position="1"/>
        <end position="22"/>
    </location>
</feature>
<feature type="domain" description="MutL C-terminal dimerisation" evidence="3">
    <location>
        <begin position="730"/>
        <end position="950"/>
    </location>
</feature>
<dbReference type="HOGENOM" id="CLU_005415_0_0_1"/>
<feature type="region of interest" description="Disordered" evidence="2">
    <location>
        <begin position="355"/>
        <end position="379"/>
    </location>
</feature>
<dbReference type="eggNOG" id="KOG1978">
    <property type="taxonomic scope" value="Eukaryota"/>
</dbReference>
<dbReference type="GO" id="GO:0032300">
    <property type="term" value="C:mismatch repair complex"/>
    <property type="evidence" value="ECO:0007669"/>
    <property type="project" value="InterPro"/>
</dbReference>
<proteinExistence type="inferred from homology"/>
<dbReference type="GO" id="GO:0005524">
    <property type="term" value="F:ATP binding"/>
    <property type="evidence" value="ECO:0007669"/>
    <property type="project" value="InterPro"/>
</dbReference>
<dbReference type="AlphaFoldDB" id="E5R510"/>
<dbReference type="Pfam" id="PF13589">
    <property type="entry name" value="HATPase_c_3"/>
    <property type="match status" value="1"/>
</dbReference>
<dbReference type="InterPro" id="IPR014790">
    <property type="entry name" value="MutL_C"/>
</dbReference>
<dbReference type="EMBL" id="FP929083">
    <property type="protein sequence ID" value="CBX92283.1"/>
    <property type="molecule type" value="Genomic_DNA"/>
</dbReference>
<dbReference type="GO" id="GO:0006298">
    <property type="term" value="P:mismatch repair"/>
    <property type="evidence" value="ECO:0007669"/>
    <property type="project" value="InterPro"/>
</dbReference>
<dbReference type="FunCoup" id="E5R510">
    <property type="interactions" value="435"/>
</dbReference>
<dbReference type="InParanoid" id="E5R510"/>
<dbReference type="OMA" id="NKWPMFY"/>
<evidence type="ECO:0000256" key="1">
    <source>
        <dbReference type="ARBA" id="ARBA00006082"/>
    </source>
</evidence>
<dbReference type="PANTHER" id="PTHR10073">
    <property type="entry name" value="DNA MISMATCH REPAIR PROTEIN MLH, PMS, MUTL"/>
    <property type="match status" value="1"/>
</dbReference>
<dbReference type="PANTHER" id="PTHR10073:SF47">
    <property type="entry name" value="DNA MISMATCH REPAIR PROTEIN MLH3"/>
    <property type="match status" value="1"/>
</dbReference>
<name>E5R510_LEPMJ</name>
<evidence type="ECO:0000313" key="5">
    <source>
        <dbReference type="Proteomes" id="UP000002668"/>
    </source>
</evidence>
<dbReference type="SUPFAM" id="SSF55874">
    <property type="entry name" value="ATPase domain of HSP90 chaperone/DNA topoisomerase II/histidine kinase"/>
    <property type="match status" value="1"/>
</dbReference>
<dbReference type="STRING" id="985895.E5R510"/>
<comment type="similarity">
    <text evidence="1">Belongs to the DNA mismatch repair MutL/HexB family.</text>
</comment>
<dbReference type="InterPro" id="IPR038973">
    <property type="entry name" value="MutL/Mlh/Pms-like"/>
</dbReference>
<dbReference type="GO" id="GO:0016887">
    <property type="term" value="F:ATP hydrolysis activity"/>
    <property type="evidence" value="ECO:0007669"/>
    <property type="project" value="InterPro"/>
</dbReference>
<dbReference type="VEuPathDB" id="FungiDB:LEMA_P049890.1"/>
<feature type="compositionally biased region" description="Basic and acidic residues" evidence="2">
    <location>
        <begin position="355"/>
        <end position="367"/>
    </location>
</feature>
<feature type="compositionally biased region" description="Basic residues" evidence="2">
    <location>
        <begin position="477"/>
        <end position="492"/>
    </location>
</feature>
<evidence type="ECO:0000259" key="3">
    <source>
        <dbReference type="SMART" id="SM00853"/>
    </source>
</evidence>
<feature type="region of interest" description="Disordered" evidence="2">
    <location>
        <begin position="432"/>
        <end position="498"/>
    </location>
</feature>
<protein>
    <submittedName>
        <fullName evidence="4">Similar to DNA mismatch repair protein (Mlh3)</fullName>
    </submittedName>
</protein>
<organism evidence="5">
    <name type="scientific">Leptosphaeria maculans (strain JN3 / isolate v23.1.3 / race Av1-4-5-6-7-8)</name>
    <name type="common">Blackleg fungus</name>
    <name type="synonym">Phoma lingam</name>
    <dbReference type="NCBI Taxonomy" id="985895"/>
    <lineage>
        <taxon>Eukaryota</taxon>
        <taxon>Fungi</taxon>
        <taxon>Dikarya</taxon>
        <taxon>Ascomycota</taxon>
        <taxon>Pezizomycotina</taxon>
        <taxon>Dothideomycetes</taxon>
        <taxon>Pleosporomycetidae</taxon>
        <taxon>Pleosporales</taxon>
        <taxon>Pleosporineae</taxon>
        <taxon>Leptosphaeriaceae</taxon>
        <taxon>Plenodomus</taxon>
        <taxon>Plenodomus lingam/Leptosphaeria maculans species complex</taxon>
    </lineage>
</organism>
<evidence type="ECO:0000256" key="2">
    <source>
        <dbReference type="SAM" id="MobiDB-lite"/>
    </source>
</evidence>
<dbReference type="InterPro" id="IPR036890">
    <property type="entry name" value="HATPase_C_sf"/>
</dbReference>
<gene>
    <name evidence="4" type="ORF">LEMA_P049890.1</name>
</gene>
<dbReference type="Gene3D" id="3.30.1540.20">
    <property type="entry name" value="MutL, C-terminal domain, dimerisation subdomain"/>
    <property type="match status" value="1"/>
</dbReference>
<dbReference type="Gene3D" id="3.30.565.10">
    <property type="entry name" value="Histidine kinase-like ATPase, C-terminal domain"/>
    <property type="match status" value="1"/>
</dbReference>